<accession>A0A3E1YBW4</accession>
<keyword evidence="6" id="KW-1185">Reference proteome</keyword>
<dbReference type="PANTHER" id="PTHR22683">
    <property type="entry name" value="SPORULATION PROTEIN RELATED"/>
    <property type="match status" value="1"/>
</dbReference>
<dbReference type="PROSITE" id="PS50901">
    <property type="entry name" value="FTSK"/>
    <property type="match status" value="1"/>
</dbReference>
<dbReference type="SMART" id="SM00843">
    <property type="entry name" value="Ftsk_gamma"/>
    <property type="match status" value="1"/>
</dbReference>
<dbReference type="InterPro" id="IPR027417">
    <property type="entry name" value="P-loop_NTPase"/>
</dbReference>
<protein>
    <submittedName>
        <fullName evidence="5">DNA translocase FtsK</fullName>
    </submittedName>
</protein>
<evidence type="ECO:0000259" key="4">
    <source>
        <dbReference type="PROSITE" id="PS50901"/>
    </source>
</evidence>
<evidence type="ECO:0000256" key="2">
    <source>
        <dbReference type="ARBA" id="ARBA00022840"/>
    </source>
</evidence>
<reference evidence="5 6" key="1">
    <citation type="submission" date="2018-07" db="EMBL/GenBank/DDBJ databases">
        <title>Chitinophaga K2CV101002-2 sp. nov., isolated from a monsoon evergreen broad-leaved forest soil.</title>
        <authorList>
            <person name="Lv Y."/>
        </authorList>
    </citation>
    <scope>NUCLEOTIDE SEQUENCE [LARGE SCALE GENOMIC DNA]</scope>
    <source>
        <strain evidence="5 6">GDMCC 1.1288</strain>
    </source>
</reference>
<dbReference type="Proteomes" id="UP000260644">
    <property type="component" value="Unassembled WGS sequence"/>
</dbReference>
<evidence type="ECO:0000313" key="5">
    <source>
        <dbReference type="EMBL" id="RFS23489.1"/>
    </source>
</evidence>
<dbReference type="Gene3D" id="3.40.50.300">
    <property type="entry name" value="P-loop containing nucleotide triphosphate hydrolases"/>
    <property type="match status" value="1"/>
</dbReference>
<dbReference type="InterPro" id="IPR036388">
    <property type="entry name" value="WH-like_DNA-bd_sf"/>
</dbReference>
<gene>
    <name evidence="5" type="ORF">DVR12_10780</name>
</gene>
<dbReference type="Gene3D" id="1.10.10.10">
    <property type="entry name" value="Winged helix-like DNA-binding domain superfamily/Winged helix DNA-binding domain"/>
    <property type="match status" value="1"/>
</dbReference>
<dbReference type="GO" id="GO:0005524">
    <property type="term" value="F:ATP binding"/>
    <property type="evidence" value="ECO:0007669"/>
    <property type="project" value="UniProtKB-UniRule"/>
</dbReference>
<dbReference type="EMBL" id="QPMM01000004">
    <property type="protein sequence ID" value="RFS23489.1"/>
    <property type="molecule type" value="Genomic_DNA"/>
</dbReference>
<keyword evidence="2 3" id="KW-0067">ATP-binding</keyword>
<dbReference type="SUPFAM" id="SSF46785">
    <property type="entry name" value="Winged helix' DNA-binding domain"/>
    <property type="match status" value="1"/>
</dbReference>
<dbReference type="InterPro" id="IPR036390">
    <property type="entry name" value="WH_DNA-bd_sf"/>
</dbReference>
<dbReference type="Pfam" id="PF09397">
    <property type="entry name" value="FtsK_gamma"/>
    <property type="match status" value="1"/>
</dbReference>
<evidence type="ECO:0000313" key="6">
    <source>
        <dbReference type="Proteomes" id="UP000260644"/>
    </source>
</evidence>
<comment type="caution">
    <text evidence="5">The sequence shown here is derived from an EMBL/GenBank/DDBJ whole genome shotgun (WGS) entry which is preliminary data.</text>
</comment>
<evidence type="ECO:0000256" key="1">
    <source>
        <dbReference type="ARBA" id="ARBA00022741"/>
    </source>
</evidence>
<evidence type="ECO:0000256" key="3">
    <source>
        <dbReference type="PROSITE-ProRule" id="PRU00289"/>
    </source>
</evidence>
<feature type="binding site" evidence="3">
    <location>
        <begin position="68"/>
        <end position="75"/>
    </location>
    <ligand>
        <name>ATP</name>
        <dbReference type="ChEBI" id="CHEBI:30616"/>
    </ligand>
</feature>
<dbReference type="InterPro" id="IPR018541">
    <property type="entry name" value="Ftsk_gamma"/>
</dbReference>
<organism evidence="5 6">
    <name type="scientific">Chitinophaga silvatica</name>
    <dbReference type="NCBI Taxonomy" id="2282649"/>
    <lineage>
        <taxon>Bacteria</taxon>
        <taxon>Pseudomonadati</taxon>
        <taxon>Bacteroidota</taxon>
        <taxon>Chitinophagia</taxon>
        <taxon>Chitinophagales</taxon>
        <taxon>Chitinophagaceae</taxon>
        <taxon>Chitinophaga</taxon>
    </lineage>
</organism>
<name>A0A3E1YBW4_9BACT</name>
<dbReference type="Pfam" id="PF01580">
    <property type="entry name" value="FtsK_SpoIIIE"/>
    <property type="match status" value="1"/>
</dbReference>
<dbReference type="InterPro" id="IPR050206">
    <property type="entry name" value="FtsK/SpoIIIE/SftA"/>
</dbReference>
<keyword evidence="1 3" id="KW-0547">Nucleotide-binding</keyword>
<dbReference type="InterPro" id="IPR002543">
    <property type="entry name" value="FtsK_dom"/>
</dbReference>
<dbReference type="AlphaFoldDB" id="A0A3E1YBW4"/>
<dbReference type="OrthoDB" id="9807790at2"/>
<dbReference type="PANTHER" id="PTHR22683:SF41">
    <property type="entry name" value="DNA TRANSLOCASE FTSK"/>
    <property type="match status" value="1"/>
</dbReference>
<dbReference type="SUPFAM" id="SSF52540">
    <property type="entry name" value="P-loop containing nucleoside triphosphate hydrolases"/>
    <property type="match status" value="1"/>
</dbReference>
<sequence>MEPLKYSPLLDFPNYSFPLSEIDQYRSNQSLKTLWEAKKDHTLPIIWSKTNELVIRDFAELKNLLVVGPPACGKSTFLHQLVISLLLTKHPAEIKFIFFDFKKLEFSVYNLLENHFLAKLPNGNNQSIVSKTDNVLATLNALAIDMELRYDLLKDAACRNIIEYNDKFCSRLLNPQKGHRYLSHLFLVVDELADMLIINKSEVNRVLENVLRSGYKVGIQVIISTNQIMGDTLSPGIKSLIQHRIVFRLTDKRDNRKFLDTESVPKLIEEGEFLYLDSGKVKKGRTFNVELPLIEALTTNIVKQKDYPGPYLLPEYIDSTEEALAIEDRDPLFKEAAIIIVQSQQGSTSVLQRRMKLSYNRAGRLMDQLELAGIVGPKMGSRVREVLIKTENELETILNDLI</sequence>
<proteinExistence type="predicted"/>
<dbReference type="RefSeq" id="WP_116975680.1">
    <property type="nucleotide sequence ID" value="NZ_QPMM01000004.1"/>
</dbReference>
<dbReference type="GO" id="GO:0003677">
    <property type="term" value="F:DNA binding"/>
    <property type="evidence" value="ECO:0007669"/>
    <property type="project" value="InterPro"/>
</dbReference>
<feature type="domain" description="FtsK" evidence="4">
    <location>
        <begin position="50"/>
        <end position="256"/>
    </location>
</feature>